<dbReference type="AlphaFoldDB" id="A0A7D4G7T5"/>
<name>A0A7D4G7T5_9BACT</name>
<dbReference type="Pfam" id="PF12158">
    <property type="entry name" value="DUF3592"/>
    <property type="match status" value="1"/>
</dbReference>
<accession>A0A7D4G7T5</accession>
<keyword evidence="1" id="KW-0812">Transmembrane</keyword>
<evidence type="ECO:0000313" key="3">
    <source>
        <dbReference type="EMBL" id="QKH88715.1"/>
    </source>
</evidence>
<proteinExistence type="predicted"/>
<dbReference type="EMBL" id="CP054011">
    <property type="protein sequence ID" value="QKH88715.1"/>
    <property type="molecule type" value="Genomic_DNA"/>
</dbReference>
<feature type="domain" description="DUF3592" evidence="2">
    <location>
        <begin position="50"/>
        <end position="96"/>
    </location>
</feature>
<evidence type="ECO:0000259" key="2">
    <source>
        <dbReference type="Pfam" id="PF12158"/>
    </source>
</evidence>
<evidence type="ECO:0000256" key="1">
    <source>
        <dbReference type="SAM" id="Phobius"/>
    </source>
</evidence>
<dbReference type="InterPro" id="IPR021994">
    <property type="entry name" value="DUF3592"/>
</dbReference>
<feature type="transmembrane region" description="Helical" evidence="1">
    <location>
        <begin position="9"/>
        <end position="25"/>
    </location>
</feature>
<gene>
    <name evidence="3" type="ORF">FIU21_06935</name>
</gene>
<keyword evidence="1" id="KW-1133">Transmembrane helix</keyword>
<protein>
    <recommendedName>
        <fullName evidence="2">DUF3592 domain-containing protein</fullName>
    </recommendedName>
</protein>
<organism evidence="3 4">
    <name type="scientific">Prevotella melaninogenica</name>
    <dbReference type="NCBI Taxonomy" id="28132"/>
    <lineage>
        <taxon>Bacteria</taxon>
        <taxon>Pseudomonadati</taxon>
        <taxon>Bacteroidota</taxon>
        <taxon>Bacteroidia</taxon>
        <taxon>Bacteroidales</taxon>
        <taxon>Prevotellaceae</taxon>
        <taxon>Prevotella</taxon>
    </lineage>
</organism>
<dbReference type="Proteomes" id="UP000500843">
    <property type="component" value="Chromosome 2"/>
</dbReference>
<reference evidence="3 4" key="1">
    <citation type="submission" date="2020-05" db="EMBL/GenBank/DDBJ databases">
        <title>FDA dAtabase for Regulatory Grade micrObial Sequences (FDA-ARGOS): Supporting development and validation of Infectious Disease Dx tests.</title>
        <authorList>
            <person name="Moreno J."/>
            <person name="Tallon L."/>
            <person name="Sadzewicz L."/>
            <person name="Zhao X."/>
            <person name="Vavikolanu K."/>
            <person name="Mehta A."/>
            <person name="Aluvathingal J."/>
            <person name="Nadendla S."/>
            <person name="Myers T."/>
            <person name="Yan Y."/>
            <person name="Sichtig H."/>
        </authorList>
    </citation>
    <scope>NUCLEOTIDE SEQUENCE [LARGE SCALE GENOMIC DNA]</scope>
    <source>
        <strain evidence="3 4">FDAARGOS_760</strain>
    </source>
</reference>
<sequence>MKGKHQRSIAYLVIALLGISLWHVWKSSKIAENPAYTKGVVNRLYKIRATPYYSYSYNVDQKTYEGRGKQYGEYESLHIGDTITVYYQRSNPSNSEAYVRNNKQQP</sequence>
<keyword evidence="1" id="KW-0472">Membrane</keyword>
<evidence type="ECO:0000313" key="4">
    <source>
        <dbReference type="Proteomes" id="UP000500843"/>
    </source>
</evidence>
<dbReference type="RefSeq" id="WP_004360826.1">
    <property type="nucleotide sequence ID" value="NZ_CP054011.1"/>
</dbReference>